<evidence type="ECO:0000256" key="1">
    <source>
        <dbReference type="ARBA" id="ARBA00004651"/>
    </source>
</evidence>
<dbReference type="CDD" id="cd07731">
    <property type="entry name" value="ComA-like_MBL-fold"/>
    <property type="match status" value="1"/>
</dbReference>
<feature type="transmembrane region" description="Helical" evidence="6">
    <location>
        <begin position="277"/>
        <end position="303"/>
    </location>
</feature>
<dbReference type="InterPro" id="IPR035681">
    <property type="entry name" value="ComA-like_MBL"/>
</dbReference>
<dbReference type="PANTHER" id="PTHR30619">
    <property type="entry name" value="DNA INTERNALIZATION/COMPETENCE PROTEIN COMEC/REC2"/>
    <property type="match status" value="1"/>
</dbReference>
<feature type="transmembrane region" description="Helical" evidence="6">
    <location>
        <begin position="420"/>
        <end position="440"/>
    </location>
</feature>
<dbReference type="NCBIfam" id="TIGR00360">
    <property type="entry name" value="ComEC_N-term"/>
    <property type="match status" value="1"/>
</dbReference>
<dbReference type="Pfam" id="PF13567">
    <property type="entry name" value="DUF4131"/>
    <property type="match status" value="1"/>
</dbReference>
<dbReference type="SUPFAM" id="SSF56281">
    <property type="entry name" value="Metallo-hydrolase/oxidoreductase"/>
    <property type="match status" value="1"/>
</dbReference>
<keyword evidence="3 6" id="KW-0812">Transmembrane</keyword>
<keyword evidence="9" id="KW-1185">Reference proteome</keyword>
<dbReference type="Gene3D" id="3.60.15.10">
    <property type="entry name" value="Ribonuclease Z/Hydroxyacylglutathione hydrolase-like"/>
    <property type="match status" value="1"/>
</dbReference>
<evidence type="ECO:0000256" key="2">
    <source>
        <dbReference type="ARBA" id="ARBA00022475"/>
    </source>
</evidence>
<evidence type="ECO:0000256" key="4">
    <source>
        <dbReference type="ARBA" id="ARBA00022989"/>
    </source>
</evidence>
<dbReference type="InterPro" id="IPR036866">
    <property type="entry name" value="RibonucZ/Hydroxyglut_hydro"/>
</dbReference>
<keyword evidence="2" id="KW-1003">Cell membrane</keyword>
<dbReference type="GO" id="GO:0030420">
    <property type="term" value="P:establishment of competence for transformation"/>
    <property type="evidence" value="ECO:0007669"/>
    <property type="project" value="InterPro"/>
</dbReference>
<accession>A0A554WGH9</accession>
<dbReference type="PANTHER" id="PTHR30619:SF1">
    <property type="entry name" value="RECOMBINATION PROTEIN 2"/>
    <property type="match status" value="1"/>
</dbReference>
<dbReference type="NCBIfam" id="TIGR00361">
    <property type="entry name" value="ComEC_Rec2"/>
    <property type="match status" value="1"/>
</dbReference>
<evidence type="ECO:0000256" key="5">
    <source>
        <dbReference type="ARBA" id="ARBA00023136"/>
    </source>
</evidence>
<dbReference type="InterPro" id="IPR004477">
    <property type="entry name" value="ComEC_N"/>
</dbReference>
<evidence type="ECO:0000256" key="6">
    <source>
        <dbReference type="SAM" id="Phobius"/>
    </source>
</evidence>
<dbReference type="Pfam" id="PF03772">
    <property type="entry name" value="Competence"/>
    <property type="match status" value="1"/>
</dbReference>
<dbReference type="InterPro" id="IPR001279">
    <property type="entry name" value="Metallo-B-lactamas"/>
</dbReference>
<feature type="transmembrane region" description="Helical" evidence="6">
    <location>
        <begin position="388"/>
        <end position="408"/>
    </location>
</feature>
<dbReference type="InterPro" id="IPR004797">
    <property type="entry name" value="Competence_ComEC/Rec2"/>
</dbReference>
<dbReference type="GO" id="GO:0005886">
    <property type="term" value="C:plasma membrane"/>
    <property type="evidence" value="ECO:0007669"/>
    <property type="project" value="UniProtKB-SubCell"/>
</dbReference>
<keyword evidence="5 6" id="KW-0472">Membrane</keyword>
<keyword evidence="4 6" id="KW-1133">Transmembrane helix</keyword>
<dbReference type="InterPro" id="IPR025405">
    <property type="entry name" value="DUF4131"/>
</dbReference>
<evidence type="ECO:0000313" key="8">
    <source>
        <dbReference type="EMBL" id="TSE22692.1"/>
    </source>
</evidence>
<comment type="caution">
    <text evidence="8">The sequence shown here is derived from an EMBL/GenBank/DDBJ whole genome shotgun (WGS) entry which is preliminary data.</text>
</comment>
<reference evidence="8 9" key="1">
    <citation type="submission" date="2019-07" db="EMBL/GenBank/DDBJ databases">
        <title>Tepidimonas sediminis YIM 72259 draft genome.</title>
        <authorList>
            <person name="Da Costa M.S."/>
            <person name="Froufe H.J.C."/>
            <person name="Egas C."/>
            <person name="Albuquerque L."/>
        </authorList>
    </citation>
    <scope>NUCLEOTIDE SEQUENCE [LARGE SCALE GENOMIC DNA]</scope>
    <source>
        <strain evidence="8 9">YIM 72259</strain>
    </source>
</reference>
<feature type="transmembrane region" description="Helical" evidence="6">
    <location>
        <begin position="310"/>
        <end position="334"/>
    </location>
</feature>
<dbReference type="AlphaFoldDB" id="A0A554WGH9"/>
<feature type="transmembrane region" description="Helical" evidence="6">
    <location>
        <begin position="66"/>
        <end position="82"/>
    </location>
</feature>
<comment type="subcellular location">
    <subcellularLocation>
        <location evidence="1">Cell membrane</location>
        <topology evidence="1">Multi-pass membrane protein</topology>
    </subcellularLocation>
</comment>
<sequence>MRCGEEEAAAWWRAAWGPALLGWVAGHAAQLAQAGLWTPAAYGAVLLAGLALLAWARGRRETGPRAALSVALALALLAWAHAGGRAADRMARLWPAGLDGAVAPARWVVTGLPREEARAITFEARLLGWEAGAPAGLPPPDRVGTLRLTWRAPQPGQAAPRVRPGEVWRGTLRLQRPRGLANPYGFDAETWAWREGVAATGSVQAGGAAPPQRLSDQPGQAPVARARADVRAALQARLHGRFDAASVGLVVALVTGDQAAIPPAQWDVIRATGVAHLVAISGLHVTMFAALALWGVGLAWRWLGARWPALILHAPTPLTTSLAAVALAATYALFAGGGVPAQRTVAMLALVLGLRLLGRSWPWPWVWLAALAAALAVDPWAWLQPGFWLSFVAVALLFARGHGAAAVPDGTGRLRAWLRDFWGAQWAVTVGLAPLLLFWFGQVSLVGLPANAVAIPWITWGVTPLALLGVAIPPLADAAAWLAQGLWAVLEPLARWSGAVWSRPAVPWELALAATAGAFVLLQPWPWLLRAWGALLLWPALAFRPATPPHGVFEVLLPDVGQGTAAIVRTAHHTLVVDTGPAPGGASAAERVLLPWLQALGARPDAIVLSHDDADHASGWATLAAAFARAAWWAPAGQAPAGLPGAQPCEAGTGWEWDGVPFTFLHPPPGWSGQGDGNARSCVLLVGRGGSAALLPGDIPLAVEEALVAAYPGLRAGLLVAAHHGSRTSTSAAWLDTLQPALVAIQAGWRNPYGHPHAEVLRRLHERGLAVAATPTCGAIAWRSDAPDQWQCERARRRFYWQGGGVTADMVAAAVGAVAIGATVAADDAAPSSR</sequence>
<dbReference type="Pfam" id="PF00753">
    <property type="entry name" value="Lactamase_B"/>
    <property type="match status" value="1"/>
</dbReference>
<evidence type="ECO:0000259" key="7">
    <source>
        <dbReference type="SMART" id="SM00849"/>
    </source>
</evidence>
<evidence type="ECO:0000256" key="3">
    <source>
        <dbReference type="ARBA" id="ARBA00022692"/>
    </source>
</evidence>
<dbReference type="Proteomes" id="UP000320225">
    <property type="component" value="Unassembled WGS sequence"/>
</dbReference>
<protein>
    <submittedName>
        <fullName evidence="8">ComE operon protein 3</fullName>
    </submittedName>
</protein>
<dbReference type="SMART" id="SM00849">
    <property type="entry name" value="Lactamase_B"/>
    <property type="match status" value="1"/>
</dbReference>
<gene>
    <name evidence="8" type="primary">comEC</name>
    <name evidence="8" type="ORF">Tsedi_02349</name>
</gene>
<feature type="domain" description="Metallo-beta-lactamase" evidence="7">
    <location>
        <begin position="562"/>
        <end position="749"/>
    </location>
</feature>
<dbReference type="EMBL" id="VJND01000022">
    <property type="protein sequence ID" value="TSE22692.1"/>
    <property type="molecule type" value="Genomic_DNA"/>
</dbReference>
<organism evidence="8 9">
    <name type="scientific">Tepidimonas sediminis</name>
    <dbReference type="NCBI Taxonomy" id="2588941"/>
    <lineage>
        <taxon>Bacteria</taxon>
        <taxon>Pseudomonadati</taxon>
        <taxon>Pseudomonadota</taxon>
        <taxon>Betaproteobacteria</taxon>
        <taxon>Burkholderiales</taxon>
        <taxon>Tepidimonas</taxon>
    </lineage>
</organism>
<dbReference type="InterPro" id="IPR052159">
    <property type="entry name" value="Competence_DNA_uptake"/>
</dbReference>
<feature type="transmembrane region" description="Helical" evidence="6">
    <location>
        <begin position="365"/>
        <end position="382"/>
    </location>
</feature>
<name>A0A554WGH9_9BURK</name>
<feature type="transmembrane region" description="Helical" evidence="6">
    <location>
        <begin position="36"/>
        <end position="54"/>
    </location>
</feature>
<proteinExistence type="predicted"/>
<dbReference type="RefSeq" id="WP_246099278.1">
    <property type="nucleotide sequence ID" value="NZ_VJND01000022.1"/>
</dbReference>
<feature type="transmembrane region" description="Helical" evidence="6">
    <location>
        <begin position="452"/>
        <end position="472"/>
    </location>
</feature>
<evidence type="ECO:0000313" key="9">
    <source>
        <dbReference type="Proteomes" id="UP000320225"/>
    </source>
</evidence>